<dbReference type="Pfam" id="PF23598">
    <property type="entry name" value="LRR_14"/>
    <property type="match status" value="1"/>
</dbReference>
<keyword evidence="8" id="KW-0547">Nucleotide-binding</keyword>
<evidence type="ECO:0000256" key="7">
    <source>
        <dbReference type="ARBA" id="ARBA00022737"/>
    </source>
</evidence>
<dbReference type="PANTHER" id="PTHR48053:SF126">
    <property type="entry name" value="MDIS1-INTERACTING RECEPTOR LIKE KINASE 2-LIKE ISOFORM X1"/>
    <property type="match status" value="1"/>
</dbReference>
<feature type="non-terminal residue" evidence="15">
    <location>
        <position position="1"/>
    </location>
</feature>
<keyword evidence="5" id="KW-0808">Transferase</keyword>
<evidence type="ECO:0000256" key="6">
    <source>
        <dbReference type="ARBA" id="ARBA00022729"/>
    </source>
</evidence>
<evidence type="ECO:0000256" key="8">
    <source>
        <dbReference type="ARBA" id="ARBA00022741"/>
    </source>
</evidence>
<evidence type="ECO:0000256" key="3">
    <source>
        <dbReference type="ARBA" id="ARBA00022527"/>
    </source>
</evidence>
<keyword evidence="9" id="KW-0418">Kinase</keyword>
<comment type="subcellular location">
    <subcellularLocation>
        <location evidence="1">Membrane</location>
        <topology evidence="1">Single-pass membrane protein</topology>
    </subcellularLocation>
</comment>
<evidence type="ECO:0000259" key="14">
    <source>
        <dbReference type="Pfam" id="PF23598"/>
    </source>
</evidence>
<dbReference type="FunFam" id="3.80.10.10:FF:000041">
    <property type="entry name" value="LRR receptor-like serine/threonine-protein kinase ERECTA"/>
    <property type="match status" value="1"/>
</dbReference>
<accession>A0A383AXH3</accession>
<feature type="non-terminal residue" evidence="15">
    <location>
        <position position="249"/>
    </location>
</feature>
<comment type="catalytic activity">
    <reaction evidence="12">
        <text>L-threonyl-[protein] + ATP = O-phospho-L-threonyl-[protein] + ADP + H(+)</text>
        <dbReference type="Rhea" id="RHEA:46608"/>
        <dbReference type="Rhea" id="RHEA-COMP:11060"/>
        <dbReference type="Rhea" id="RHEA-COMP:11605"/>
        <dbReference type="ChEBI" id="CHEBI:15378"/>
        <dbReference type="ChEBI" id="CHEBI:30013"/>
        <dbReference type="ChEBI" id="CHEBI:30616"/>
        <dbReference type="ChEBI" id="CHEBI:61977"/>
        <dbReference type="ChEBI" id="CHEBI:456216"/>
        <dbReference type="EC" id="2.7.11.1"/>
    </reaction>
</comment>
<dbReference type="AlphaFoldDB" id="A0A383AXH3"/>
<name>A0A383AXH3_9ZZZZ</name>
<keyword evidence="11" id="KW-0325">Glycoprotein</keyword>
<dbReference type="Gene3D" id="3.80.10.10">
    <property type="entry name" value="Ribonuclease Inhibitor"/>
    <property type="match status" value="2"/>
</dbReference>
<dbReference type="GO" id="GO:0016020">
    <property type="term" value="C:membrane"/>
    <property type="evidence" value="ECO:0007669"/>
    <property type="project" value="UniProtKB-SubCell"/>
</dbReference>
<dbReference type="SUPFAM" id="SSF52058">
    <property type="entry name" value="L domain-like"/>
    <property type="match status" value="2"/>
</dbReference>
<keyword evidence="3" id="KW-0723">Serine/threonine-protein kinase</keyword>
<proteinExistence type="predicted"/>
<evidence type="ECO:0000313" key="15">
    <source>
        <dbReference type="EMBL" id="SVE12239.1"/>
    </source>
</evidence>
<dbReference type="GO" id="GO:0004674">
    <property type="term" value="F:protein serine/threonine kinase activity"/>
    <property type="evidence" value="ECO:0007669"/>
    <property type="project" value="UniProtKB-KW"/>
</dbReference>
<comment type="catalytic activity">
    <reaction evidence="13">
        <text>L-seryl-[protein] + ATP = O-phospho-L-seryl-[protein] + ADP + H(+)</text>
        <dbReference type="Rhea" id="RHEA:17989"/>
        <dbReference type="Rhea" id="RHEA-COMP:9863"/>
        <dbReference type="Rhea" id="RHEA-COMP:11604"/>
        <dbReference type="ChEBI" id="CHEBI:15378"/>
        <dbReference type="ChEBI" id="CHEBI:29999"/>
        <dbReference type="ChEBI" id="CHEBI:30616"/>
        <dbReference type="ChEBI" id="CHEBI:83421"/>
        <dbReference type="ChEBI" id="CHEBI:456216"/>
        <dbReference type="EC" id="2.7.11.1"/>
    </reaction>
</comment>
<keyword evidence="7" id="KW-0677">Repeat</keyword>
<evidence type="ECO:0000256" key="9">
    <source>
        <dbReference type="ARBA" id="ARBA00022777"/>
    </source>
</evidence>
<feature type="domain" description="Disease resistance R13L4/SHOC-2-like LRR" evidence="14">
    <location>
        <begin position="138"/>
        <end position="235"/>
    </location>
</feature>
<dbReference type="InterPro" id="IPR055414">
    <property type="entry name" value="LRR_R13L4/SHOC2-like"/>
</dbReference>
<organism evidence="15">
    <name type="scientific">marine metagenome</name>
    <dbReference type="NCBI Taxonomy" id="408172"/>
    <lineage>
        <taxon>unclassified sequences</taxon>
        <taxon>metagenomes</taxon>
        <taxon>ecological metagenomes</taxon>
    </lineage>
</organism>
<evidence type="ECO:0000256" key="10">
    <source>
        <dbReference type="ARBA" id="ARBA00022840"/>
    </source>
</evidence>
<dbReference type="InterPro" id="IPR032675">
    <property type="entry name" value="LRR_dom_sf"/>
</dbReference>
<keyword evidence="10" id="KW-0067">ATP-binding</keyword>
<dbReference type="EC" id="2.7.11.1" evidence="2"/>
<evidence type="ECO:0000256" key="5">
    <source>
        <dbReference type="ARBA" id="ARBA00022679"/>
    </source>
</evidence>
<dbReference type="PANTHER" id="PTHR48053">
    <property type="entry name" value="LEUCINE RICH REPEAT FAMILY PROTEIN, EXPRESSED"/>
    <property type="match status" value="1"/>
</dbReference>
<keyword evidence="6" id="KW-0732">Signal</keyword>
<dbReference type="Pfam" id="PF00560">
    <property type="entry name" value="LRR_1"/>
    <property type="match status" value="1"/>
</dbReference>
<evidence type="ECO:0000256" key="2">
    <source>
        <dbReference type="ARBA" id="ARBA00012513"/>
    </source>
</evidence>
<protein>
    <recommendedName>
        <fullName evidence="2">non-specific serine/threonine protein kinase</fullName>
        <ecNumber evidence="2">2.7.11.1</ecNumber>
    </recommendedName>
</protein>
<evidence type="ECO:0000256" key="11">
    <source>
        <dbReference type="ARBA" id="ARBA00023180"/>
    </source>
</evidence>
<dbReference type="EMBL" id="UINC01195603">
    <property type="protein sequence ID" value="SVE12239.1"/>
    <property type="molecule type" value="Genomic_DNA"/>
</dbReference>
<evidence type="ECO:0000256" key="4">
    <source>
        <dbReference type="ARBA" id="ARBA00022614"/>
    </source>
</evidence>
<reference evidence="15" key="1">
    <citation type="submission" date="2018-05" db="EMBL/GenBank/DDBJ databases">
        <authorList>
            <person name="Lanie J.A."/>
            <person name="Ng W.-L."/>
            <person name="Kazmierczak K.M."/>
            <person name="Andrzejewski T.M."/>
            <person name="Davidsen T.M."/>
            <person name="Wayne K.J."/>
            <person name="Tettelin H."/>
            <person name="Glass J.I."/>
            <person name="Rusch D."/>
            <person name="Podicherti R."/>
            <person name="Tsui H.-C.T."/>
            <person name="Winkler M.E."/>
        </authorList>
    </citation>
    <scope>NUCLEOTIDE SEQUENCE</scope>
</reference>
<keyword evidence="4" id="KW-0433">Leucine-rich repeat</keyword>
<dbReference type="SMART" id="SM00369">
    <property type="entry name" value="LRR_TYP"/>
    <property type="match status" value="4"/>
</dbReference>
<dbReference type="InterPro" id="IPR051716">
    <property type="entry name" value="Plant_RL_S/T_kinase"/>
</dbReference>
<dbReference type="InterPro" id="IPR001611">
    <property type="entry name" value="Leu-rich_rpt"/>
</dbReference>
<dbReference type="InterPro" id="IPR003591">
    <property type="entry name" value="Leu-rich_rpt_typical-subtyp"/>
</dbReference>
<evidence type="ECO:0000256" key="12">
    <source>
        <dbReference type="ARBA" id="ARBA00047899"/>
    </source>
</evidence>
<evidence type="ECO:0000256" key="1">
    <source>
        <dbReference type="ARBA" id="ARBA00004167"/>
    </source>
</evidence>
<sequence length="249" mass="27643">GPIPSEIMNLSSLKYLYFNNNQLSGEITQNICELSNIDDFIFNNNQLCPPYPECLNPDDVGIQNLDNCNEVVIECEDGYIGINYFCYYQTDVDVLQEFIDSSSVTINMDMDIDSSGVIEPLELCYQEWEDLRLSTLSCYDRGLSGNIPQDIGTLSNLRILDLHSNQLSGEIPESVGVLTNLNTLDLGMNQLSGEIPSEIGSLINLSKLYLYENQLSGQIPPEIWGLVNLTRLSLNVNNLSGIIPSEIGG</sequence>
<gene>
    <name evidence="15" type="ORF">METZ01_LOCUS465093</name>
</gene>
<dbReference type="GO" id="GO:0005524">
    <property type="term" value="F:ATP binding"/>
    <property type="evidence" value="ECO:0007669"/>
    <property type="project" value="UniProtKB-KW"/>
</dbReference>
<evidence type="ECO:0000256" key="13">
    <source>
        <dbReference type="ARBA" id="ARBA00048679"/>
    </source>
</evidence>